<comment type="caution">
    <text evidence="4">The sequence shown here is derived from an EMBL/GenBank/DDBJ whole genome shotgun (WGS) entry which is preliminary data.</text>
</comment>
<dbReference type="InterPro" id="IPR014756">
    <property type="entry name" value="Ig_E-set"/>
</dbReference>
<evidence type="ECO:0000259" key="3">
    <source>
        <dbReference type="Pfam" id="PF01833"/>
    </source>
</evidence>
<sequence length="450" mass="47800">MKTNFIHYIALVLLVCSAGLLGSCKDDDGHNAGSPVVVNRFYPTSGSAGTEILITGKNFTTNVDEVSVMVGNIPLTVMGCDMNNIMAIVPARMGDGQLKVSIAGREPVFTIESFVYSFAANVSTFAGNGEAGYQDGKGAEAMLHLDVTEEDNVNWSYGPWQRGSICVDDDGNVYVGEAGNVCVRKITPDGMVTTLAGFAGQRGFTDGTGVQARFSTLYGMDTDAAGDVYVTETGNNTIRQITQEGVVTTLGNTSNQPWALAVDKRNGDIYYTHPATGVWKFNRDGEDTQVGGNESSLLCMGIVVDATGDIYVSEAANSGVHRIVKYMRDGSSWQRSVIAGNTEQTYVDGSFNEARFSFPGGLAVGPDGNIYVAGNGAYGGDINNADQSIRVLDLQNRVVRTVAGSSLSGYNDANGSAATFSGPEDVAVDKNGLIYVLDRKNNVVRKIVYE</sequence>
<dbReference type="Proteomes" id="UP000747074">
    <property type="component" value="Unassembled WGS sequence"/>
</dbReference>
<dbReference type="Gene3D" id="2.60.40.10">
    <property type="entry name" value="Immunoglobulins"/>
    <property type="match status" value="1"/>
</dbReference>
<dbReference type="InterPro" id="IPR011042">
    <property type="entry name" value="6-blade_b-propeller_TolB-like"/>
</dbReference>
<reference evidence="4" key="1">
    <citation type="journal article" date="2021" name="PeerJ">
        <title>Extensive microbial diversity within the chicken gut microbiome revealed by metagenomics and culture.</title>
        <authorList>
            <person name="Gilroy R."/>
            <person name="Ravi A."/>
            <person name="Getino M."/>
            <person name="Pursley I."/>
            <person name="Horton D.L."/>
            <person name="Alikhan N.F."/>
            <person name="Baker D."/>
            <person name="Gharbi K."/>
            <person name="Hall N."/>
            <person name="Watson M."/>
            <person name="Adriaenssens E.M."/>
            <person name="Foster-Nyarko E."/>
            <person name="Jarju S."/>
            <person name="Secka A."/>
            <person name="Antonio M."/>
            <person name="Oren A."/>
            <person name="Chaudhuri R.R."/>
            <person name="La Ragione R."/>
            <person name="Hildebrand F."/>
            <person name="Pallen M.J."/>
        </authorList>
    </citation>
    <scope>NUCLEOTIDE SEQUENCE</scope>
    <source>
        <strain evidence="4">CHK154-13316</strain>
    </source>
</reference>
<evidence type="ECO:0000313" key="5">
    <source>
        <dbReference type="Proteomes" id="UP000747074"/>
    </source>
</evidence>
<dbReference type="EMBL" id="DYVL01000193">
    <property type="protein sequence ID" value="HJG13723.1"/>
    <property type="molecule type" value="Genomic_DNA"/>
</dbReference>
<organism evidence="4 5">
    <name type="scientific">Bacteroides xylanisolvens</name>
    <dbReference type="NCBI Taxonomy" id="371601"/>
    <lineage>
        <taxon>Bacteria</taxon>
        <taxon>Pseudomonadati</taxon>
        <taxon>Bacteroidota</taxon>
        <taxon>Bacteroidia</taxon>
        <taxon>Bacteroidales</taxon>
        <taxon>Bacteroidaceae</taxon>
        <taxon>Bacteroides</taxon>
    </lineage>
</organism>
<evidence type="ECO:0000256" key="2">
    <source>
        <dbReference type="SAM" id="SignalP"/>
    </source>
</evidence>
<dbReference type="AlphaFoldDB" id="A0A921I8V0"/>
<keyword evidence="1" id="KW-0677">Repeat</keyword>
<feature type="domain" description="IPT/TIG" evidence="3">
    <location>
        <begin position="37"/>
        <end position="106"/>
    </location>
</feature>
<dbReference type="SUPFAM" id="SSF101898">
    <property type="entry name" value="NHL repeat"/>
    <property type="match status" value="1"/>
</dbReference>
<proteinExistence type="predicted"/>
<name>A0A921I8V0_9BACE</name>
<dbReference type="Pfam" id="PF01436">
    <property type="entry name" value="NHL"/>
    <property type="match status" value="1"/>
</dbReference>
<feature type="signal peptide" evidence="2">
    <location>
        <begin position="1"/>
        <end position="22"/>
    </location>
</feature>
<evidence type="ECO:0000313" key="4">
    <source>
        <dbReference type="EMBL" id="HJG13723.1"/>
    </source>
</evidence>
<dbReference type="InterPro" id="IPR002909">
    <property type="entry name" value="IPT_dom"/>
</dbReference>
<dbReference type="PANTHER" id="PTHR13833:SF71">
    <property type="entry name" value="NHL DOMAIN-CONTAINING PROTEIN"/>
    <property type="match status" value="1"/>
</dbReference>
<protein>
    <submittedName>
        <fullName evidence="4">IPT/TIG domain-containing protein</fullName>
    </submittedName>
</protein>
<dbReference type="Pfam" id="PF01833">
    <property type="entry name" value="TIG"/>
    <property type="match status" value="1"/>
</dbReference>
<dbReference type="SUPFAM" id="SSF81296">
    <property type="entry name" value="E set domains"/>
    <property type="match status" value="1"/>
</dbReference>
<dbReference type="PANTHER" id="PTHR13833">
    <property type="match status" value="1"/>
</dbReference>
<accession>A0A921I8V0</accession>
<reference evidence="4" key="2">
    <citation type="submission" date="2021-09" db="EMBL/GenBank/DDBJ databases">
        <authorList>
            <person name="Gilroy R."/>
        </authorList>
    </citation>
    <scope>NUCLEOTIDE SEQUENCE</scope>
    <source>
        <strain evidence="4">CHK154-13316</strain>
    </source>
</reference>
<evidence type="ECO:0000256" key="1">
    <source>
        <dbReference type="ARBA" id="ARBA00022737"/>
    </source>
</evidence>
<feature type="chain" id="PRO_5037104611" evidence="2">
    <location>
        <begin position="23"/>
        <end position="450"/>
    </location>
</feature>
<dbReference type="InterPro" id="IPR013783">
    <property type="entry name" value="Ig-like_fold"/>
</dbReference>
<keyword evidence="2" id="KW-0732">Signal</keyword>
<dbReference type="PROSITE" id="PS51257">
    <property type="entry name" value="PROKAR_LIPOPROTEIN"/>
    <property type="match status" value="1"/>
</dbReference>
<gene>
    <name evidence="4" type="ORF">K8V07_17575</name>
</gene>
<dbReference type="Gene3D" id="2.120.10.30">
    <property type="entry name" value="TolB, C-terminal domain"/>
    <property type="match status" value="2"/>
</dbReference>
<dbReference type="InterPro" id="IPR001258">
    <property type="entry name" value="NHL_repeat"/>
</dbReference>
<dbReference type="CDD" id="cd00603">
    <property type="entry name" value="IPT_PCSR"/>
    <property type="match status" value="1"/>
</dbReference>